<dbReference type="CDD" id="cd10910">
    <property type="entry name" value="PIN_limkain_b1_N_like"/>
    <property type="match status" value="1"/>
</dbReference>
<dbReference type="GO" id="GO:0004540">
    <property type="term" value="F:RNA nuclease activity"/>
    <property type="evidence" value="ECO:0007669"/>
    <property type="project" value="InterPro"/>
</dbReference>
<dbReference type="EMBL" id="KV425558">
    <property type="protein sequence ID" value="KZT28244.1"/>
    <property type="molecule type" value="Genomic_DNA"/>
</dbReference>
<name>A0A165UJ25_9AGAM</name>
<protein>
    <recommendedName>
        <fullName evidence="1">NYN domain-containing protein</fullName>
    </recommendedName>
</protein>
<dbReference type="InterPro" id="IPR024768">
    <property type="entry name" value="Marf1"/>
</dbReference>
<dbReference type="InParanoid" id="A0A165UJ25"/>
<reference evidence="2 3" key="1">
    <citation type="journal article" date="2016" name="Mol. Biol. Evol.">
        <title>Comparative Genomics of Early-Diverging Mushroom-Forming Fungi Provides Insights into the Origins of Lignocellulose Decay Capabilities.</title>
        <authorList>
            <person name="Nagy L.G."/>
            <person name="Riley R."/>
            <person name="Tritt A."/>
            <person name="Adam C."/>
            <person name="Daum C."/>
            <person name="Floudas D."/>
            <person name="Sun H."/>
            <person name="Yadav J.S."/>
            <person name="Pangilinan J."/>
            <person name="Larsson K.H."/>
            <person name="Matsuura K."/>
            <person name="Barry K."/>
            <person name="Labutti K."/>
            <person name="Kuo R."/>
            <person name="Ohm R.A."/>
            <person name="Bhattacharya S.S."/>
            <person name="Shirouzu T."/>
            <person name="Yoshinaga Y."/>
            <person name="Martin F.M."/>
            <person name="Grigoriev I.V."/>
            <person name="Hibbett D.S."/>
        </authorList>
    </citation>
    <scope>NUCLEOTIDE SEQUENCE [LARGE SCALE GENOMIC DNA]</scope>
    <source>
        <strain evidence="2 3">HHB14362 ss-1</strain>
    </source>
</reference>
<proteinExistence type="predicted"/>
<dbReference type="AlphaFoldDB" id="A0A165UJ25"/>
<dbReference type="Proteomes" id="UP000076761">
    <property type="component" value="Unassembled WGS sequence"/>
</dbReference>
<dbReference type="Pfam" id="PF01936">
    <property type="entry name" value="NYN"/>
    <property type="match status" value="1"/>
</dbReference>
<accession>A0A165UJ25</accession>
<organism evidence="2 3">
    <name type="scientific">Neolentinus lepideus HHB14362 ss-1</name>
    <dbReference type="NCBI Taxonomy" id="1314782"/>
    <lineage>
        <taxon>Eukaryota</taxon>
        <taxon>Fungi</taxon>
        <taxon>Dikarya</taxon>
        <taxon>Basidiomycota</taxon>
        <taxon>Agaricomycotina</taxon>
        <taxon>Agaricomycetes</taxon>
        <taxon>Gloeophyllales</taxon>
        <taxon>Gloeophyllaceae</taxon>
        <taxon>Neolentinus</taxon>
    </lineage>
</organism>
<dbReference type="GO" id="GO:1905762">
    <property type="term" value="F:CCR4-NOT complex binding"/>
    <property type="evidence" value="ECO:0007669"/>
    <property type="project" value="TreeGrafter"/>
</dbReference>
<gene>
    <name evidence="2" type="ORF">NEOLEDRAFT_1175994</name>
</gene>
<dbReference type="STRING" id="1314782.A0A165UJ25"/>
<dbReference type="GO" id="GO:0005777">
    <property type="term" value="C:peroxisome"/>
    <property type="evidence" value="ECO:0007669"/>
    <property type="project" value="InterPro"/>
</dbReference>
<feature type="domain" description="NYN" evidence="1">
    <location>
        <begin position="6"/>
        <end position="145"/>
    </location>
</feature>
<dbReference type="OrthoDB" id="549353at2759"/>
<evidence type="ECO:0000313" key="2">
    <source>
        <dbReference type="EMBL" id="KZT28244.1"/>
    </source>
</evidence>
<sequence>MSPPPVAIFWDYENVRVSSRASPGHVIAGNIQSIALQYGLVTIFRAYFDHSESSSQKTVMCFTELQTSGLSLVDCPHRKRKDVADKKIIVDMLIFAMDHPPPATIILISGDSDFEYAVSTLRMRGYYIVLIAPKAVSASLESVASLVLHWDSDVLGKGNVIVSPPVLVSRTPVAVSKDSTSTYLTNPVPDTAVSAPVQDAELESIQNAELEDFQDPEPECYYDGSDDLHPTVLPKAPISCSTMLSEAVLDETVMSWPQPASPPVWSSLRSGWTKSIPRTALLTGISFRMPAPIKFRPLICFLEEAPGNRRWMLWSAVQKNFWKGKISKDLAGTRKLHEYIFEAVSANIVEIRVGSRTDIHTFRGKEYKNGAIVLKGHWIT</sequence>
<dbReference type="InterPro" id="IPR021139">
    <property type="entry name" value="NYN"/>
</dbReference>
<dbReference type="GO" id="GO:0010468">
    <property type="term" value="P:regulation of gene expression"/>
    <property type="evidence" value="ECO:0007669"/>
    <property type="project" value="InterPro"/>
</dbReference>
<dbReference type="Gene3D" id="3.40.50.1010">
    <property type="entry name" value="5'-nuclease"/>
    <property type="match status" value="1"/>
</dbReference>
<dbReference type="PANTHER" id="PTHR14379:SF3">
    <property type="entry name" value="MEIOSIS REGULATOR AND MRNA STABILITY FACTOR 1"/>
    <property type="match status" value="1"/>
</dbReference>
<keyword evidence="3" id="KW-1185">Reference proteome</keyword>
<evidence type="ECO:0000313" key="3">
    <source>
        <dbReference type="Proteomes" id="UP000076761"/>
    </source>
</evidence>
<dbReference type="PANTHER" id="PTHR14379">
    <property type="entry name" value="LIMKAIN B LKAP"/>
    <property type="match status" value="1"/>
</dbReference>
<evidence type="ECO:0000259" key="1">
    <source>
        <dbReference type="Pfam" id="PF01936"/>
    </source>
</evidence>